<evidence type="ECO:0000256" key="1">
    <source>
        <dbReference type="SAM" id="MobiDB-lite"/>
    </source>
</evidence>
<dbReference type="Pfam" id="PF08818">
    <property type="entry name" value="DUF1801"/>
    <property type="match status" value="1"/>
</dbReference>
<dbReference type="STRING" id="688867.SAMN05660236_2057"/>
<dbReference type="Proteomes" id="UP000190961">
    <property type="component" value="Unassembled WGS sequence"/>
</dbReference>
<reference evidence="3 4" key="1">
    <citation type="submission" date="2017-02" db="EMBL/GenBank/DDBJ databases">
        <authorList>
            <person name="Peterson S.W."/>
        </authorList>
    </citation>
    <scope>NUCLEOTIDE SEQUENCE [LARGE SCALE GENOMIC DNA]</scope>
    <source>
        <strain evidence="3 4">DSM 25262</strain>
    </source>
</reference>
<dbReference type="Gene3D" id="3.90.1150.200">
    <property type="match status" value="1"/>
</dbReference>
<dbReference type="RefSeq" id="WP_079686550.1">
    <property type="nucleotide sequence ID" value="NZ_FUZU01000001.1"/>
</dbReference>
<dbReference type="EMBL" id="FUZU01000001">
    <property type="protein sequence ID" value="SKC61655.1"/>
    <property type="molecule type" value="Genomic_DNA"/>
</dbReference>
<keyword evidence="4" id="KW-1185">Reference proteome</keyword>
<feature type="domain" description="YdhG-like" evidence="2">
    <location>
        <begin position="58"/>
        <end position="155"/>
    </location>
</feature>
<sequence>MAKKAASKAAKTVKKSIQKPAKKTAKKVAAKTTKVSNKDINDTPKVNVFLKDLKHPLKPELEALRSIIMNANSKLSERIKWNAPSFFYKEDMAAFNMRSQTYILIVFIFYNGAMIDDNTGLLEGDYKDRRLAKFFSMEDVLAKKATLEKVVNQWVRLIEQ</sequence>
<dbReference type="SUPFAM" id="SSF159888">
    <property type="entry name" value="YdhG-like"/>
    <property type="match status" value="1"/>
</dbReference>
<evidence type="ECO:0000313" key="4">
    <source>
        <dbReference type="Proteomes" id="UP000190961"/>
    </source>
</evidence>
<organism evidence="3 4">
    <name type="scientific">Ohtaekwangia koreensis</name>
    <dbReference type="NCBI Taxonomy" id="688867"/>
    <lineage>
        <taxon>Bacteria</taxon>
        <taxon>Pseudomonadati</taxon>
        <taxon>Bacteroidota</taxon>
        <taxon>Cytophagia</taxon>
        <taxon>Cytophagales</taxon>
        <taxon>Fulvivirgaceae</taxon>
        <taxon>Ohtaekwangia</taxon>
    </lineage>
</organism>
<feature type="compositionally biased region" description="Basic residues" evidence="1">
    <location>
        <begin position="1"/>
        <end position="29"/>
    </location>
</feature>
<evidence type="ECO:0000313" key="3">
    <source>
        <dbReference type="EMBL" id="SKC61655.1"/>
    </source>
</evidence>
<feature type="region of interest" description="Disordered" evidence="1">
    <location>
        <begin position="1"/>
        <end position="30"/>
    </location>
</feature>
<protein>
    <recommendedName>
        <fullName evidence="2">YdhG-like domain-containing protein</fullName>
    </recommendedName>
</protein>
<gene>
    <name evidence="3" type="ORF">SAMN05660236_2057</name>
</gene>
<dbReference type="InterPro" id="IPR014922">
    <property type="entry name" value="YdhG-like"/>
</dbReference>
<dbReference type="AlphaFoldDB" id="A0A1T5KE00"/>
<evidence type="ECO:0000259" key="2">
    <source>
        <dbReference type="Pfam" id="PF08818"/>
    </source>
</evidence>
<dbReference type="OrthoDB" id="9811812at2"/>
<name>A0A1T5KE00_9BACT</name>
<accession>A0A1T5KE00</accession>
<proteinExistence type="predicted"/>